<accession>E4V4L2</accession>
<dbReference type="FunCoup" id="E4V4L2">
    <property type="interactions" value="222"/>
</dbReference>
<dbReference type="eggNOG" id="ENOG502QRCK">
    <property type="taxonomic scope" value="Eukaryota"/>
</dbReference>
<gene>
    <name evidence="2" type="ORF">MGYG_09181</name>
</gene>
<dbReference type="VEuPathDB" id="FungiDB:MGYG_09181"/>
<feature type="transmembrane region" description="Helical" evidence="1">
    <location>
        <begin position="186"/>
        <end position="209"/>
    </location>
</feature>
<sequence length="276" mass="30814">MKYPRPVFRCTEDTSGYKIKPNPRLVDRWLDVTVRVAGSAPTFLFIVAGLLTWALMSIIRFGNSDVWIAAISDVQAILCYVFDSVLMRQLLREYSEQREAIAKIQSWCNSHQRMIASVKNKLGAEGIRRVSEKCNNEPLEPLDHGLRTHGLFARCIIVSAKAFGHVASGDGGHVASQGELPAGGDLYYADIIGTLVGMIFLVLVIIAWAAVGPVFHFNSNWWLLIGMYAGLVGLFDSFVLRNIQGKVHQYINRQIRIVEKADLLFVSRKIVPDPRG</sequence>
<dbReference type="InterPro" id="IPR007251">
    <property type="entry name" value="Iron_permease_Fet4"/>
</dbReference>
<dbReference type="EMBL" id="DS989829">
    <property type="protein sequence ID" value="EFR04936.1"/>
    <property type="molecule type" value="Genomic_DNA"/>
</dbReference>
<dbReference type="Pfam" id="PF04120">
    <property type="entry name" value="Iron_permease"/>
    <property type="match status" value="1"/>
</dbReference>
<evidence type="ECO:0000313" key="2">
    <source>
        <dbReference type="EMBL" id="EFR04936.1"/>
    </source>
</evidence>
<dbReference type="RefSeq" id="XP_003169771.1">
    <property type="nucleotide sequence ID" value="XM_003169723.1"/>
</dbReference>
<dbReference type="InParanoid" id="E4V4L2"/>
<proteinExistence type="predicted"/>
<dbReference type="AlphaFoldDB" id="E4V4L2"/>
<evidence type="ECO:0000256" key="1">
    <source>
        <dbReference type="SAM" id="Phobius"/>
    </source>
</evidence>
<reference evidence="3" key="1">
    <citation type="journal article" date="2012" name="MBio">
        <title>Comparative genome analysis of Trichophyton rubrum and related dermatophytes reveals candidate genes involved in infection.</title>
        <authorList>
            <person name="Martinez D.A."/>
            <person name="Oliver B.G."/>
            <person name="Graeser Y."/>
            <person name="Goldberg J.M."/>
            <person name="Li W."/>
            <person name="Martinez-Rossi N.M."/>
            <person name="Monod M."/>
            <person name="Shelest E."/>
            <person name="Barton R.C."/>
            <person name="Birch E."/>
            <person name="Brakhage A.A."/>
            <person name="Chen Z."/>
            <person name="Gurr S.J."/>
            <person name="Heiman D."/>
            <person name="Heitman J."/>
            <person name="Kosti I."/>
            <person name="Rossi A."/>
            <person name="Saif S."/>
            <person name="Samalova M."/>
            <person name="Saunders C.W."/>
            <person name="Shea T."/>
            <person name="Summerbell R.C."/>
            <person name="Xu J."/>
            <person name="Young S."/>
            <person name="Zeng Q."/>
            <person name="Birren B.W."/>
            <person name="Cuomo C.A."/>
            <person name="White T.C."/>
        </authorList>
    </citation>
    <scope>NUCLEOTIDE SEQUENCE [LARGE SCALE GENOMIC DNA]</scope>
    <source>
        <strain evidence="3">ATCC MYA-4604 / CBS 118893</strain>
    </source>
</reference>
<protein>
    <submittedName>
        <fullName evidence="2">Uncharacterized protein</fullName>
    </submittedName>
</protein>
<evidence type="ECO:0000313" key="3">
    <source>
        <dbReference type="Proteomes" id="UP000002669"/>
    </source>
</evidence>
<dbReference type="GeneID" id="10025002"/>
<feature type="transmembrane region" description="Helical" evidence="1">
    <location>
        <begin position="43"/>
        <end position="61"/>
    </location>
</feature>
<keyword evidence="3" id="KW-1185">Reference proteome</keyword>
<keyword evidence="1" id="KW-0472">Membrane</keyword>
<dbReference type="Proteomes" id="UP000002669">
    <property type="component" value="Unassembled WGS sequence"/>
</dbReference>
<dbReference type="OMA" id="WQVVMQD"/>
<feature type="transmembrane region" description="Helical" evidence="1">
    <location>
        <begin position="221"/>
        <end position="240"/>
    </location>
</feature>
<dbReference type="STRING" id="535722.E4V4L2"/>
<dbReference type="HOGENOM" id="CLU_1008237_0_0_1"/>
<name>E4V4L2_ARTGP</name>
<feature type="transmembrane region" description="Helical" evidence="1">
    <location>
        <begin position="67"/>
        <end position="86"/>
    </location>
</feature>
<organism evidence="3">
    <name type="scientific">Arthroderma gypseum (strain ATCC MYA-4604 / CBS 118893)</name>
    <name type="common">Microsporum gypseum</name>
    <dbReference type="NCBI Taxonomy" id="535722"/>
    <lineage>
        <taxon>Eukaryota</taxon>
        <taxon>Fungi</taxon>
        <taxon>Dikarya</taxon>
        <taxon>Ascomycota</taxon>
        <taxon>Pezizomycotina</taxon>
        <taxon>Eurotiomycetes</taxon>
        <taxon>Eurotiomycetidae</taxon>
        <taxon>Onygenales</taxon>
        <taxon>Arthrodermataceae</taxon>
        <taxon>Nannizzia</taxon>
    </lineage>
</organism>
<dbReference type="OrthoDB" id="4201821at2759"/>
<keyword evidence="1" id="KW-1133">Transmembrane helix</keyword>
<dbReference type="GO" id="GO:0055085">
    <property type="term" value="P:transmembrane transport"/>
    <property type="evidence" value="ECO:0007669"/>
    <property type="project" value="InterPro"/>
</dbReference>
<keyword evidence="1" id="KW-0812">Transmembrane</keyword>